<protein>
    <submittedName>
        <fullName evidence="2">Glycosyltransferase</fullName>
    </submittedName>
</protein>
<dbReference type="Proteomes" id="UP000615989">
    <property type="component" value="Unassembled WGS sequence"/>
</dbReference>
<dbReference type="Pfam" id="PF00534">
    <property type="entry name" value="Glycos_transf_1"/>
    <property type="match status" value="1"/>
</dbReference>
<accession>A0ABX1PP40</accession>
<comment type="caution">
    <text evidence="2">The sequence shown here is derived from an EMBL/GenBank/DDBJ whole genome shotgun (WGS) entry which is preliminary data.</text>
</comment>
<dbReference type="Gene3D" id="3.40.50.2000">
    <property type="entry name" value="Glycogen Phosphorylase B"/>
    <property type="match status" value="1"/>
</dbReference>
<gene>
    <name evidence="2" type="ORF">GO606_12650</name>
</gene>
<name>A0ABX1PP40_9RHOO</name>
<proteinExistence type="predicted"/>
<evidence type="ECO:0000259" key="1">
    <source>
        <dbReference type="Pfam" id="PF00534"/>
    </source>
</evidence>
<organism evidence="2 3">
    <name type="scientific">Aromatoleum anaerobium</name>
    <dbReference type="NCBI Taxonomy" id="182180"/>
    <lineage>
        <taxon>Bacteria</taxon>
        <taxon>Pseudomonadati</taxon>
        <taxon>Pseudomonadota</taxon>
        <taxon>Betaproteobacteria</taxon>
        <taxon>Rhodocyclales</taxon>
        <taxon>Rhodocyclaceae</taxon>
        <taxon>Aromatoleum</taxon>
    </lineage>
</organism>
<evidence type="ECO:0000313" key="2">
    <source>
        <dbReference type="EMBL" id="NMG25556.1"/>
    </source>
</evidence>
<evidence type="ECO:0000313" key="3">
    <source>
        <dbReference type="Proteomes" id="UP000615989"/>
    </source>
</evidence>
<feature type="domain" description="Glycosyl transferase family 1" evidence="1">
    <location>
        <begin position="230"/>
        <end position="378"/>
    </location>
</feature>
<reference evidence="2" key="1">
    <citation type="submission" date="2019-12" db="EMBL/GenBank/DDBJ databases">
        <title>Comparative genomics gives insights into the taxonomy of the Azoarcus-Aromatoleum group and reveals separate origins of nif in the plant-associated Azoarcus and non-plant-associated Aromatoleum sub-groups.</title>
        <authorList>
            <person name="Lafos M."/>
            <person name="Maluk M."/>
            <person name="Batista M."/>
            <person name="Junghare M."/>
            <person name="Carmona M."/>
            <person name="Faoro H."/>
            <person name="Cruz L.M."/>
            <person name="Battistoni F."/>
            <person name="De Souza E."/>
            <person name="Pedrosa F."/>
            <person name="Chen W.-M."/>
            <person name="Poole P.S."/>
            <person name="Dixon R.A."/>
            <person name="James E.K."/>
        </authorList>
    </citation>
    <scope>NUCLEOTIDE SEQUENCE</scope>
    <source>
        <strain evidence="2">LuFRes1</strain>
    </source>
</reference>
<dbReference type="PANTHER" id="PTHR12526">
    <property type="entry name" value="GLYCOSYLTRANSFERASE"/>
    <property type="match status" value="1"/>
</dbReference>
<keyword evidence="3" id="KW-1185">Reference proteome</keyword>
<dbReference type="SUPFAM" id="SSF53756">
    <property type="entry name" value="UDP-Glycosyltransferase/glycogen phosphorylase"/>
    <property type="match status" value="1"/>
</dbReference>
<dbReference type="EMBL" id="WTVG01000035">
    <property type="protein sequence ID" value="NMG25556.1"/>
    <property type="molecule type" value="Genomic_DNA"/>
</dbReference>
<dbReference type="InterPro" id="IPR001296">
    <property type="entry name" value="Glyco_trans_1"/>
</dbReference>
<dbReference type="CDD" id="cd03801">
    <property type="entry name" value="GT4_PimA-like"/>
    <property type="match status" value="1"/>
</dbReference>
<sequence>MTQTKLIFVGGVTPRSQFQTAISKSKVPLQFAAENFQWSFIFGIEANVGEPMSLISAPFYGSYPKSHRDWYVRGYSFSHAKGASDYSVGYLNLPVIKNIFKFVQLTRQIMKSISGDGPGSVVFVYSANLPYVAAAALAKRKRSDVKLCVIVPDLPEHPGDCSWLYRAYLKWVEAPIFYRIVQSVDAFVTLTDYMSNALGVPPERCVRVEGMFEFAKIVPGSCCQPGGNSGKVILYTGTLDRRYGVVELIEAFKSIEDQDIELWICGGGSAVKDVLREARLDRRLKYLGLRDRSEVLELQRKADLLINPRNNKGTYNKFSFPSKLIEYMASGTPVLGYPLDGVPQEYYMYIHSVEENESLTGAILRVLSIDEEQLRTRASAARKFVLENKGNIVQTRRVLESVLSKGGQECLVRIEGR</sequence>